<dbReference type="Gene3D" id="1.10.167.10">
    <property type="entry name" value="Regulator of G-protein Signalling 4, domain 2"/>
    <property type="match status" value="1"/>
</dbReference>
<dbReference type="InterPro" id="IPR000591">
    <property type="entry name" value="DEP_dom"/>
</dbReference>
<dbReference type="CDD" id="cd04450">
    <property type="entry name" value="DEP_RGS7-like"/>
    <property type="match status" value="1"/>
</dbReference>
<feature type="domain" description="DEP" evidence="3">
    <location>
        <begin position="98"/>
        <end position="173"/>
    </location>
</feature>
<dbReference type="InterPro" id="IPR016137">
    <property type="entry name" value="RGS"/>
</dbReference>
<dbReference type="PROSITE" id="PS50132">
    <property type="entry name" value="RGS"/>
    <property type="match status" value="1"/>
</dbReference>
<dbReference type="InterPro" id="IPR036388">
    <property type="entry name" value="WH-like_DNA-bd_sf"/>
</dbReference>
<dbReference type="Pfam" id="PF18148">
    <property type="entry name" value="RGS_DHEX"/>
    <property type="match status" value="1"/>
</dbReference>
<dbReference type="GO" id="GO:0007186">
    <property type="term" value="P:G protein-coupled receptor signaling pathway"/>
    <property type="evidence" value="ECO:0007669"/>
    <property type="project" value="InterPro"/>
</dbReference>
<dbReference type="Gene3D" id="1.10.10.10">
    <property type="entry name" value="Winged helix-like DNA-binding domain superfamily/Winged helix DNA-binding domain"/>
    <property type="match status" value="1"/>
</dbReference>
<sequence>MDFNKQRQARNNKIHSENSRLHSTLRMWYRGGGEASGDEIYTGYNMTTHQKGALQCRSAYRLTANMTIRTLRDYGQHYRPRMACLKNVEVFVVEMQDPKSGVKGADQKLNVTIIPHVINGQDILAWIVTKMKVTTEEAQAFGTMLVAYGYIYPLQNHRKLVLVPDSTLYRFQTPYFWPVQKWPAEDIDYAIYLARRNIRKKGMLEPYEQQHYDNLHKWMNPKWDFIVMQATEQYKANKERKKPDRVVLDCQERAYWIVHRPPRRTHSAMDYGLDRLIDPNAEEVLTFDVVRRTNIFLTQALMRSAVKSSVSLTAFVKFVTTHHNHDPFLTTPVPSNPWITDSDEFWQLNSRSVDIPTKLSVERWVLSFWELISDPRGRVDFKLFLKKEHSAENMAFYEAAEEMRWGAASAIPEKSQFIFNTFLKPGAPRWINIDGRTMGLTVKGLVVPHRYVLDAAQTHIFLLMKKDTFYRYLKSPVHKDMQKRALVPAPHVFTDAQLEANVRNRNPGISPILQWQQEEEEKAAAAVAARPIDVKAMVATNKLDRK</sequence>
<dbReference type="AlphaFoldDB" id="A0AAZ3NVY1"/>
<evidence type="ECO:0000256" key="1">
    <source>
        <dbReference type="ARBA" id="ARBA00022700"/>
    </source>
</evidence>
<dbReference type="SUPFAM" id="SSF48670">
    <property type="entry name" value="Transducin (heterotrimeric G protein), gamma chain"/>
    <property type="match status" value="1"/>
</dbReference>
<dbReference type="InterPro" id="IPR036390">
    <property type="entry name" value="WH_DNA-bd_sf"/>
</dbReference>
<dbReference type="Ensembl" id="ENSOTST00005178833.1">
    <property type="protein sequence ID" value="ENSOTSP00005108411.1"/>
    <property type="gene ID" value="ENSOTSG00005062496.1"/>
</dbReference>
<evidence type="ECO:0000259" key="3">
    <source>
        <dbReference type="PROSITE" id="PS50186"/>
    </source>
</evidence>
<dbReference type="SMART" id="SM00224">
    <property type="entry name" value="GGL"/>
    <property type="match status" value="1"/>
</dbReference>
<keyword evidence="1" id="KW-0734">Signal transduction inhibitor</keyword>
<keyword evidence="5" id="KW-1185">Reference proteome</keyword>
<name>A0AAZ3NVY1_ONCTS</name>
<reference evidence="5" key="1">
    <citation type="journal article" date="2018" name="PLoS ONE">
        <title>Chinook salmon (Oncorhynchus tshawytscha) genome and transcriptome.</title>
        <authorList>
            <person name="Christensen K.A."/>
            <person name="Leong J.S."/>
            <person name="Sakhrani D."/>
            <person name="Biagi C.A."/>
            <person name="Minkley D.R."/>
            <person name="Withler R.E."/>
            <person name="Rondeau E.B."/>
            <person name="Koop B.F."/>
            <person name="Devlin R.H."/>
        </authorList>
    </citation>
    <scope>NUCLEOTIDE SEQUENCE [LARGE SCALE GENOMIC DNA]</scope>
</reference>
<dbReference type="GO" id="GO:0043005">
    <property type="term" value="C:neuron projection"/>
    <property type="evidence" value="ECO:0007669"/>
    <property type="project" value="TreeGrafter"/>
</dbReference>
<dbReference type="GO" id="GO:0005886">
    <property type="term" value="C:plasma membrane"/>
    <property type="evidence" value="ECO:0007669"/>
    <property type="project" value="TreeGrafter"/>
</dbReference>
<gene>
    <name evidence="4" type="primary">LOC112242346</name>
</gene>
<dbReference type="InterPro" id="IPR036305">
    <property type="entry name" value="RGS_sf"/>
</dbReference>
<dbReference type="GO" id="GO:0009968">
    <property type="term" value="P:negative regulation of signal transduction"/>
    <property type="evidence" value="ECO:0007669"/>
    <property type="project" value="UniProtKB-KW"/>
</dbReference>
<dbReference type="GO" id="GO:0008277">
    <property type="term" value="P:regulation of G protein-coupled receptor signaling pathway"/>
    <property type="evidence" value="ECO:0007669"/>
    <property type="project" value="InterPro"/>
</dbReference>
<evidence type="ECO:0000259" key="2">
    <source>
        <dbReference type="PROSITE" id="PS50132"/>
    </source>
</evidence>
<organism evidence="4 5">
    <name type="scientific">Oncorhynchus tshawytscha</name>
    <name type="common">Chinook salmon</name>
    <name type="synonym">Salmo tshawytscha</name>
    <dbReference type="NCBI Taxonomy" id="74940"/>
    <lineage>
        <taxon>Eukaryota</taxon>
        <taxon>Metazoa</taxon>
        <taxon>Chordata</taxon>
        <taxon>Craniata</taxon>
        <taxon>Vertebrata</taxon>
        <taxon>Euteleostomi</taxon>
        <taxon>Actinopterygii</taxon>
        <taxon>Neopterygii</taxon>
        <taxon>Teleostei</taxon>
        <taxon>Protacanthopterygii</taxon>
        <taxon>Salmoniformes</taxon>
        <taxon>Salmonidae</taxon>
        <taxon>Salmoninae</taxon>
        <taxon>Oncorhynchus</taxon>
    </lineage>
</organism>
<dbReference type="GO" id="GO:0035556">
    <property type="term" value="P:intracellular signal transduction"/>
    <property type="evidence" value="ECO:0007669"/>
    <property type="project" value="InterPro"/>
</dbReference>
<dbReference type="InterPro" id="IPR015898">
    <property type="entry name" value="G-protein_gamma-like_dom"/>
</dbReference>
<dbReference type="Pfam" id="PF00610">
    <property type="entry name" value="DEP"/>
    <property type="match status" value="1"/>
</dbReference>
<proteinExistence type="predicted"/>
<accession>A0AAZ3NVY1</accession>
<dbReference type="GO" id="GO:0005737">
    <property type="term" value="C:cytoplasm"/>
    <property type="evidence" value="ECO:0007669"/>
    <property type="project" value="TreeGrafter"/>
</dbReference>
<feature type="domain" description="RGS" evidence="2">
    <location>
        <begin position="367"/>
        <end position="482"/>
    </location>
</feature>
<dbReference type="InterPro" id="IPR047017">
    <property type="entry name" value="RGS6/7/9/11_DHEX_sf"/>
</dbReference>
<dbReference type="SMART" id="SM00315">
    <property type="entry name" value="RGS"/>
    <property type="match status" value="1"/>
</dbReference>
<dbReference type="GeneTree" id="ENSGT00940000156505"/>
<protein>
    <submittedName>
        <fullName evidence="4">Regulator of G protein signaling 9a</fullName>
    </submittedName>
</protein>
<dbReference type="GO" id="GO:0005096">
    <property type="term" value="F:GTPase activator activity"/>
    <property type="evidence" value="ECO:0007669"/>
    <property type="project" value="TreeGrafter"/>
</dbReference>
<dbReference type="InterPro" id="IPR047016">
    <property type="entry name" value="RGS6/7/9/11"/>
</dbReference>
<dbReference type="SMART" id="SM00049">
    <property type="entry name" value="DEP"/>
    <property type="match status" value="1"/>
</dbReference>
<dbReference type="Pfam" id="PF00631">
    <property type="entry name" value="G-gamma"/>
    <property type="match status" value="1"/>
</dbReference>
<dbReference type="Gene3D" id="4.10.260.10">
    <property type="entry name" value="Transducin (heterotrimeric G protein), gamma chain"/>
    <property type="match status" value="1"/>
</dbReference>
<dbReference type="Gene3D" id="1.10.1240.60">
    <property type="match status" value="1"/>
</dbReference>
<dbReference type="SMART" id="SM01224">
    <property type="entry name" value="G_gamma"/>
    <property type="match status" value="1"/>
</dbReference>
<reference evidence="4" key="3">
    <citation type="submission" date="2025-09" db="UniProtKB">
        <authorList>
            <consortium name="Ensembl"/>
        </authorList>
    </citation>
    <scope>IDENTIFICATION</scope>
</reference>
<dbReference type="Proteomes" id="UP000694402">
    <property type="component" value="Unassembled WGS sequence"/>
</dbReference>
<dbReference type="InterPro" id="IPR044926">
    <property type="entry name" value="RGS_subdomain_2"/>
</dbReference>
<dbReference type="PANTHER" id="PTHR45746:SF8">
    <property type="entry name" value="REGULATOR OF G PROTEIN-SIGNALING 9A"/>
    <property type="match status" value="1"/>
</dbReference>
<reference evidence="4" key="2">
    <citation type="submission" date="2025-08" db="UniProtKB">
        <authorList>
            <consortium name="Ensembl"/>
        </authorList>
    </citation>
    <scope>IDENTIFICATION</scope>
</reference>
<dbReference type="InterPro" id="IPR040759">
    <property type="entry name" value="RGS_DHEX"/>
</dbReference>
<dbReference type="SUPFAM" id="SSF48097">
    <property type="entry name" value="Regulator of G-protein signaling, RGS"/>
    <property type="match status" value="1"/>
</dbReference>
<dbReference type="PANTHER" id="PTHR45746">
    <property type="entry name" value="LP21163P"/>
    <property type="match status" value="1"/>
</dbReference>
<dbReference type="PRINTS" id="PR01301">
    <property type="entry name" value="RGSPROTEIN"/>
</dbReference>
<dbReference type="InterPro" id="IPR036284">
    <property type="entry name" value="GGL_sf"/>
</dbReference>
<dbReference type="PROSITE" id="PS50186">
    <property type="entry name" value="DEP"/>
    <property type="match status" value="1"/>
</dbReference>
<evidence type="ECO:0000313" key="4">
    <source>
        <dbReference type="Ensembl" id="ENSOTSP00005108411.1"/>
    </source>
</evidence>
<dbReference type="Pfam" id="PF00615">
    <property type="entry name" value="RGS"/>
    <property type="match status" value="1"/>
</dbReference>
<evidence type="ECO:0000313" key="5">
    <source>
        <dbReference type="Proteomes" id="UP000694402"/>
    </source>
</evidence>
<dbReference type="CDD" id="cd00068">
    <property type="entry name" value="GGL"/>
    <property type="match status" value="1"/>
</dbReference>
<dbReference type="SUPFAM" id="SSF46785">
    <property type="entry name" value="Winged helix' DNA-binding domain"/>
    <property type="match status" value="1"/>
</dbReference>